<reference evidence="2 3" key="2">
    <citation type="journal article" date="2021" name="Microorganisms">
        <title>The Ever-Expanding Pseudomonas Genus: Description of 43 New Species and Partition of the Pseudomonas putida Group.</title>
        <authorList>
            <person name="Girard L."/>
            <person name="Lood C."/>
            <person name="Hofte M."/>
            <person name="Vandamme P."/>
            <person name="Rokni-Zadeh H."/>
            <person name="van Noort V."/>
            <person name="Lavigne R."/>
            <person name="De Mot R."/>
        </authorList>
    </citation>
    <scope>NUCLEOTIDE SEQUENCE [LARGE SCALE GENOMIC DNA]</scope>
    <source>
        <strain evidence="2 3">RW9S1A</strain>
    </source>
</reference>
<feature type="region of interest" description="Disordered" evidence="1">
    <location>
        <begin position="72"/>
        <end position="96"/>
    </location>
</feature>
<dbReference type="AlphaFoldDB" id="A0A9E6Q0X7"/>
<sequence>MPAPDNLQVQTPGQPITQPEPEQQNEPEFTAKHNGGGRWRIYSTSQDDWFSDFVATGEGAKDAAQAEAERLNAGGTPVTKAPDPAPAPATPGQPITQPAAQVAQDQRAVPVLTPEGWLVPELPINARKE</sequence>
<gene>
    <name evidence="2" type="ORF">HU772_010290</name>
</gene>
<proteinExistence type="predicted"/>
<reference evidence="2 3" key="1">
    <citation type="journal article" date="2020" name="Microorganisms">
        <title>Reliable Identification of Environmental Pseudomonas Isolates Using the rpoD Gene.</title>
        <authorList>
            <consortium name="The Broad Institute Genome Sequencing Platform"/>
            <person name="Girard L."/>
            <person name="Lood C."/>
            <person name="Rokni-Zadeh H."/>
            <person name="van Noort V."/>
            <person name="Lavigne R."/>
            <person name="De Mot R."/>
        </authorList>
    </citation>
    <scope>NUCLEOTIDE SEQUENCE [LARGE SCALE GENOMIC DNA]</scope>
    <source>
        <strain evidence="2 3">RW9S1A</strain>
    </source>
</reference>
<organism evidence="2 3">
    <name type="scientific">Pseudomonas xantholysinigenes</name>
    <dbReference type="NCBI Taxonomy" id="2745490"/>
    <lineage>
        <taxon>Bacteria</taxon>
        <taxon>Pseudomonadati</taxon>
        <taxon>Pseudomonadota</taxon>
        <taxon>Gammaproteobacteria</taxon>
        <taxon>Pseudomonadales</taxon>
        <taxon>Pseudomonadaceae</taxon>
        <taxon>Pseudomonas</taxon>
    </lineage>
</organism>
<feature type="compositionally biased region" description="Low complexity" evidence="1">
    <location>
        <begin position="10"/>
        <end position="28"/>
    </location>
</feature>
<accession>A0A9E6Q0X7</accession>
<keyword evidence="3" id="KW-1185">Reference proteome</keyword>
<evidence type="ECO:0000313" key="3">
    <source>
        <dbReference type="Proteomes" id="UP000633418"/>
    </source>
</evidence>
<dbReference type="EMBL" id="CP077095">
    <property type="protein sequence ID" value="QXI40428.1"/>
    <property type="molecule type" value="Genomic_DNA"/>
</dbReference>
<protein>
    <submittedName>
        <fullName evidence="2">Uncharacterized protein</fullName>
    </submittedName>
</protein>
<dbReference type="KEGG" id="pxn:HU772_010290"/>
<evidence type="ECO:0000256" key="1">
    <source>
        <dbReference type="SAM" id="MobiDB-lite"/>
    </source>
</evidence>
<evidence type="ECO:0000313" key="2">
    <source>
        <dbReference type="EMBL" id="QXI40428.1"/>
    </source>
</evidence>
<feature type="region of interest" description="Disordered" evidence="1">
    <location>
        <begin position="1"/>
        <end position="38"/>
    </location>
</feature>
<dbReference type="RefSeq" id="WP_186662317.1">
    <property type="nucleotide sequence ID" value="NZ_CP077095.1"/>
</dbReference>
<dbReference type="Proteomes" id="UP000633418">
    <property type="component" value="Chromosome"/>
</dbReference>
<name>A0A9E6Q0X7_9PSED</name>